<keyword evidence="1" id="KW-1133">Transmembrane helix</keyword>
<dbReference type="AlphaFoldDB" id="A0A0M8NW41"/>
<protein>
    <submittedName>
        <fullName evidence="2">Uncharacterized protein</fullName>
    </submittedName>
</protein>
<evidence type="ECO:0000313" key="3">
    <source>
        <dbReference type="Proteomes" id="UP000037696"/>
    </source>
</evidence>
<gene>
    <name evidence="2" type="ORF">ACN38_g8601</name>
</gene>
<feature type="transmembrane region" description="Helical" evidence="1">
    <location>
        <begin position="42"/>
        <end position="61"/>
    </location>
</feature>
<keyword evidence="3" id="KW-1185">Reference proteome</keyword>
<dbReference type="EMBL" id="LHQQ01000160">
    <property type="protein sequence ID" value="KOS40546.1"/>
    <property type="molecule type" value="Genomic_DNA"/>
</dbReference>
<comment type="caution">
    <text evidence="2">The sequence shown here is derived from an EMBL/GenBank/DDBJ whole genome shotgun (WGS) entry which is preliminary data.</text>
</comment>
<sequence length="142" mass="16087">MLAEKGNKFGVLAVPDTQQPFQSAQYQVPWCWALGFGRLTRLLGLFTLLACIFAIQLGYILPRCKVGLSTPVLSRIFTRHLYINPCRYLAGKPTNAGVRGTKRKHRKKFTETQNCTEQKFTEIGGFKTGVNTIITLEQTERY</sequence>
<dbReference type="Proteomes" id="UP000037696">
    <property type="component" value="Unassembled WGS sequence"/>
</dbReference>
<evidence type="ECO:0000256" key="1">
    <source>
        <dbReference type="SAM" id="Phobius"/>
    </source>
</evidence>
<accession>A0A0M8NW41</accession>
<organism evidence="2 3">
    <name type="scientific">Penicillium nordicum</name>
    <dbReference type="NCBI Taxonomy" id="229535"/>
    <lineage>
        <taxon>Eukaryota</taxon>
        <taxon>Fungi</taxon>
        <taxon>Dikarya</taxon>
        <taxon>Ascomycota</taxon>
        <taxon>Pezizomycotina</taxon>
        <taxon>Eurotiomycetes</taxon>
        <taxon>Eurotiomycetidae</taxon>
        <taxon>Eurotiales</taxon>
        <taxon>Aspergillaceae</taxon>
        <taxon>Penicillium</taxon>
    </lineage>
</organism>
<keyword evidence="1" id="KW-0472">Membrane</keyword>
<evidence type="ECO:0000313" key="2">
    <source>
        <dbReference type="EMBL" id="KOS40546.1"/>
    </source>
</evidence>
<keyword evidence="1" id="KW-0812">Transmembrane</keyword>
<reference evidence="2 3" key="1">
    <citation type="submission" date="2015-08" db="EMBL/GenBank/DDBJ databases">
        <title>Genome sequencing of Penicillium nordicum.</title>
        <authorList>
            <person name="Nguyen H.D."/>
            <person name="Seifert K.A."/>
        </authorList>
    </citation>
    <scope>NUCLEOTIDE SEQUENCE [LARGE SCALE GENOMIC DNA]</scope>
    <source>
        <strain evidence="2 3">DAOMC 185683</strain>
    </source>
</reference>
<proteinExistence type="predicted"/>
<name>A0A0M8NW41_9EURO</name>